<dbReference type="InterPro" id="IPR045321">
    <property type="entry name" value="Cts1-like"/>
</dbReference>
<feature type="domain" description="GH18" evidence="13">
    <location>
        <begin position="43"/>
        <end position="313"/>
    </location>
</feature>
<dbReference type="FunFam" id="3.20.20.80:FF:000015">
    <property type="entry name" value="Acidic endochitinase SE2"/>
    <property type="match status" value="1"/>
</dbReference>
<keyword evidence="4" id="KW-0146">Chitin degradation</keyword>
<evidence type="ECO:0000256" key="9">
    <source>
        <dbReference type="ARBA" id="ARBA00059418"/>
    </source>
</evidence>
<evidence type="ECO:0000259" key="13">
    <source>
        <dbReference type="PROSITE" id="PS51910"/>
    </source>
</evidence>
<evidence type="ECO:0000256" key="8">
    <source>
        <dbReference type="ARBA" id="ARBA00023326"/>
    </source>
</evidence>
<dbReference type="SUPFAM" id="SSF51445">
    <property type="entry name" value="(Trans)glycosidases"/>
    <property type="match status" value="1"/>
</dbReference>
<protein>
    <recommendedName>
        <fullName evidence="2">chitinase</fullName>
        <ecNumber evidence="2">3.2.1.14</ecNumber>
    </recommendedName>
</protein>
<keyword evidence="15" id="KW-1185">Reference proteome</keyword>
<keyword evidence="8" id="KW-0624">Polysaccharide degradation</keyword>
<keyword evidence="3 10" id="KW-0378">Hydrolase</keyword>
<sequence length="313" mass="34150">MGVIKLIQKLQLDDSTMGKKLSSPLVFCTLMVLLALFLKSEAGGIAVYWGQNAGEGTLTDTCTSGIYEIINIAFLSTFGNGQTPQINLAGHCDPSSGRCQKVSNDIRQCQGQGIKVMLSIGGGQGSYSLSSDDDARQVADYIWNHFLGGQANFRPLGDAILDGVDFDIEAGEPHYAALARKLSEYSQPGRKVYLSAAPQCPFPDQWLDDALRTGLFDYVWVQFYNNRPCEYNANNINNFKNSWNEWNSIPAGLIFIGLPASEAAAGSGYVPKQTLVSEILPFTKGFSKYGGVMLWDRYNDEQNGYSSAIKGSV</sequence>
<evidence type="ECO:0000256" key="6">
    <source>
        <dbReference type="ARBA" id="ARBA00023277"/>
    </source>
</evidence>
<dbReference type="PANTHER" id="PTHR45708">
    <property type="entry name" value="ENDOCHITINASE"/>
    <property type="match status" value="1"/>
</dbReference>
<comment type="caution">
    <text evidence="14">The sequence shown here is derived from an EMBL/GenBank/DDBJ whole genome shotgun (WGS) entry which is preliminary data.</text>
</comment>
<gene>
    <name evidence="14" type="ORF">ILEXP_LOCUS25258</name>
</gene>
<evidence type="ECO:0000256" key="2">
    <source>
        <dbReference type="ARBA" id="ARBA00012729"/>
    </source>
</evidence>
<organism evidence="14 15">
    <name type="scientific">Ilex paraguariensis</name>
    <name type="common">yerba mate</name>
    <dbReference type="NCBI Taxonomy" id="185542"/>
    <lineage>
        <taxon>Eukaryota</taxon>
        <taxon>Viridiplantae</taxon>
        <taxon>Streptophyta</taxon>
        <taxon>Embryophyta</taxon>
        <taxon>Tracheophyta</taxon>
        <taxon>Spermatophyta</taxon>
        <taxon>Magnoliopsida</taxon>
        <taxon>eudicotyledons</taxon>
        <taxon>Gunneridae</taxon>
        <taxon>Pentapetalae</taxon>
        <taxon>asterids</taxon>
        <taxon>campanulids</taxon>
        <taxon>Aquifoliales</taxon>
        <taxon>Aquifoliaceae</taxon>
        <taxon>Ilex</taxon>
    </lineage>
</organism>
<dbReference type="InterPro" id="IPR017853">
    <property type="entry name" value="GH"/>
</dbReference>
<evidence type="ECO:0000313" key="14">
    <source>
        <dbReference type="EMBL" id="CAK9156707.1"/>
    </source>
</evidence>
<dbReference type="AlphaFoldDB" id="A0ABC8SII4"/>
<evidence type="ECO:0000256" key="7">
    <source>
        <dbReference type="ARBA" id="ARBA00023295"/>
    </source>
</evidence>
<dbReference type="EC" id="3.2.1.14" evidence="2"/>
<dbReference type="InterPro" id="IPR001223">
    <property type="entry name" value="Glyco_hydro18_cat"/>
</dbReference>
<comment type="similarity">
    <text evidence="11">Belongs to the glycosyl hydrolase 18 family.</text>
</comment>
<accession>A0ABC8SII4</accession>
<keyword evidence="12" id="KW-1133">Transmembrane helix</keyword>
<evidence type="ECO:0000256" key="3">
    <source>
        <dbReference type="ARBA" id="ARBA00022801"/>
    </source>
</evidence>
<evidence type="ECO:0000313" key="15">
    <source>
        <dbReference type="Proteomes" id="UP001642360"/>
    </source>
</evidence>
<evidence type="ECO:0000256" key="5">
    <source>
        <dbReference type="ARBA" id="ARBA00023157"/>
    </source>
</evidence>
<dbReference type="EMBL" id="CAUOFW020002903">
    <property type="protein sequence ID" value="CAK9156707.1"/>
    <property type="molecule type" value="Genomic_DNA"/>
</dbReference>
<comment type="function">
    <text evidence="9">This protein functions as a defense against chitin containing fungal pathogens.</text>
</comment>
<reference evidence="14 15" key="1">
    <citation type="submission" date="2024-02" db="EMBL/GenBank/DDBJ databases">
        <authorList>
            <person name="Vignale AGUSTIN F."/>
            <person name="Sosa J E."/>
            <person name="Modenutti C."/>
        </authorList>
    </citation>
    <scope>NUCLEOTIDE SEQUENCE [LARGE SCALE GENOMIC DNA]</scope>
</reference>
<keyword evidence="12" id="KW-0812">Transmembrane</keyword>
<evidence type="ECO:0000256" key="10">
    <source>
        <dbReference type="RuleBase" id="RU000489"/>
    </source>
</evidence>
<dbReference type="GO" id="GO:0000272">
    <property type="term" value="P:polysaccharide catabolic process"/>
    <property type="evidence" value="ECO:0007669"/>
    <property type="project" value="UniProtKB-KW"/>
</dbReference>
<keyword evidence="6" id="KW-0119">Carbohydrate metabolism</keyword>
<dbReference type="Pfam" id="PF00704">
    <property type="entry name" value="Glyco_hydro_18"/>
    <property type="match status" value="1"/>
</dbReference>
<keyword evidence="12" id="KW-0472">Membrane</keyword>
<feature type="transmembrane region" description="Helical" evidence="12">
    <location>
        <begin position="21"/>
        <end position="38"/>
    </location>
</feature>
<dbReference type="GO" id="GO:0008843">
    <property type="term" value="F:endochitinase activity"/>
    <property type="evidence" value="ECO:0007669"/>
    <property type="project" value="UniProtKB-EC"/>
</dbReference>
<dbReference type="GO" id="GO:0006032">
    <property type="term" value="P:chitin catabolic process"/>
    <property type="evidence" value="ECO:0007669"/>
    <property type="project" value="UniProtKB-KW"/>
</dbReference>
<dbReference type="PANTHER" id="PTHR45708:SF40">
    <property type="entry name" value="BASIC ENDOCHITINASE"/>
    <property type="match status" value="1"/>
</dbReference>
<dbReference type="PROSITE" id="PS51910">
    <property type="entry name" value="GH18_2"/>
    <property type="match status" value="1"/>
</dbReference>
<name>A0ABC8SII4_9AQUA</name>
<keyword evidence="7 10" id="KW-0326">Glycosidase</keyword>
<dbReference type="InterPro" id="IPR050542">
    <property type="entry name" value="Glycosyl_Hydrlase18_Chitinase"/>
</dbReference>
<proteinExistence type="inferred from homology"/>
<dbReference type="Gene3D" id="3.20.20.80">
    <property type="entry name" value="Glycosidases"/>
    <property type="match status" value="1"/>
</dbReference>
<evidence type="ECO:0000256" key="4">
    <source>
        <dbReference type="ARBA" id="ARBA00023024"/>
    </source>
</evidence>
<comment type="catalytic activity">
    <reaction evidence="1">
        <text>Random endo-hydrolysis of N-acetyl-beta-D-glucosaminide (1-&gt;4)-beta-linkages in chitin and chitodextrins.</text>
        <dbReference type="EC" id="3.2.1.14"/>
    </reaction>
</comment>
<evidence type="ECO:0000256" key="11">
    <source>
        <dbReference type="RuleBase" id="RU004453"/>
    </source>
</evidence>
<evidence type="ECO:0000256" key="12">
    <source>
        <dbReference type="SAM" id="Phobius"/>
    </source>
</evidence>
<dbReference type="PROSITE" id="PS01095">
    <property type="entry name" value="GH18_1"/>
    <property type="match status" value="1"/>
</dbReference>
<dbReference type="InterPro" id="IPR001579">
    <property type="entry name" value="Glyco_hydro_18_chit_AS"/>
</dbReference>
<keyword evidence="5" id="KW-1015">Disulfide bond</keyword>
<dbReference type="CDD" id="cd02877">
    <property type="entry name" value="GH18_hevamine_XipI_class_III"/>
    <property type="match status" value="1"/>
</dbReference>
<evidence type="ECO:0000256" key="1">
    <source>
        <dbReference type="ARBA" id="ARBA00000822"/>
    </source>
</evidence>
<dbReference type="Proteomes" id="UP001642360">
    <property type="component" value="Unassembled WGS sequence"/>
</dbReference>